<evidence type="ECO:0000313" key="6">
    <source>
        <dbReference type="EMBL" id="HIS93729.1"/>
    </source>
</evidence>
<dbReference type="PROSITE" id="PS01124">
    <property type="entry name" value="HTH_ARAC_FAMILY_2"/>
    <property type="match status" value="1"/>
</dbReference>
<feature type="transmembrane region" description="Helical" evidence="4">
    <location>
        <begin position="9"/>
        <end position="34"/>
    </location>
</feature>
<dbReference type="InterPro" id="IPR009057">
    <property type="entry name" value="Homeodomain-like_sf"/>
</dbReference>
<dbReference type="PANTHER" id="PTHR43280:SF2">
    <property type="entry name" value="HTH-TYPE TRANSCRIPTIONAL REGULATOR EXSA"/>
    <property type="match status" value="1"/>
</dbReference>
<dbReference type="Pfam" id="PF12833">
    <property type="entry name" value="HTH_18"/>
    <property type="match status" value="1"/>
</dbReference>
<evidence type="ECO:0000256" key="2">
    <source>
        <dbReference type="ARBA" id="ARBA00023125"/>
    </source>
</evidence>
<keyword evidence="2" id="KW-0238">DNA-binding</keyword>
<dbReference type="Gene3D" id="1.10.10.60">
    <property type="entry name" value="Homeodomain-like"/>
    <property type="match status" value="2"/>
</dbReference>
<keyword evidence="4" id="KW-1133">Transmembrane helix</keyword>
<keyword evidence="1" id="KW-0805">Transcription regulation</keyword>
<dbReference type="GO" id="GO:0043565">
    <property type="term" value="F:sequence-specific DNA binding"/>
    <property type="evidence" value="ECO:0007669"/>
    <property type="project" value="InterPro"/>
</dbReference>
<evidence type="ECO:0000256" key="1">
    <source>
        <dbReference type="ARBA" id="ARBA00023015"/>
    </source>
</evidence>
<dbReference type="InterPro" id="IPR018060">
    <property type="entry name" value="HTH_AraC"/>
</dbReference>
<accession>A0A9D1G297</accession>
<keyword evidence="3" id="KW-0804">Transcription</keyword>
<keyword evidence="4" id="KW-0812">Transmembrane</keyword>
<feature type="domain" description="HTH araC/xylS-type" evidence="5">
    <location>
        <begin position="604"/>
        <end position="703"/>
    </location>
</feature>
<proteinExistence type="predicted"/>
<evidence type="ECO:0000256" key="4">
    <source>
        <dbReference type="SAM" id="Phobius"/>
    </source>
</evidence>
<keyword evidence="4" id="KW-0472">Membrane</keyword>
<dbReference type="SMART" id="SM00342">
    <property type="entry name" value="HTH_ARAC"/>
    <property type="match status" value="1"/>
</dbReference>
<dbReference type="SUPFAM" id="SSF46689">
    <property type="entry name" value="Homeodomain-like"/>
    <property type="match status" value="1"/>
</dbReference>
<protein>
    <submittedName>
        <fullName evidence="6">Helix-turn-helix transcriptional regulator</fullName>
    </submittedName>
</protein>
<sequence>MTAHFRNRYFLRLLISYAVAFFALFFALLCVAWVREQRGQRERQVAEVESEARLLAQVVDDKFSELSNTCVQLLDNSWLSAVRSESDILQAKITIFRRREICEIMADYAGMTGIVRSAALLLPQKYEAIDGTTFWDSIDRYLDAEGIYQENLADEMYAAVRDAYGGLVLFPLENGNFAVLQQLDIREEPEMIFFFLVDGQRFGRLLQRNHRFGALDFSIIVEGDALYHWSEGGASGATMELTFSQSMFGWAYRMQVPAPAAEGSAIFWALSSVVLALVLGVGLALMMTALTYRPVLAFLRRLGIMRVDGAGEFDAVARKFEEVLQSQRAQETLAGRYYASARNNLLLSLLHGTFARKISDETMALFNIPFRRSDNAFHLVMILTCAPGRGGSRAADIMRVQDFLAERGFPVQECVTNENEMILIFTQEGPSGKAGEYRRLSRYIGQLREFCQKAPCEYICLSGTPHYGLIGISKSYQEALEQRTDAETGKLNGYYFPLDWEIQLISLLRACDGSAAERILQELQRENLARGLSEAQHRQGILLIGEVIVRVAGELNVELGGTREKLADSLEQADQAAAWGALMDLADALCRSMGSGEDAAELGEQIRDFVEAEYRDVNLSQKMIADRFQISCPSLSKMFKRVTGQNFIDYLHALRTGAAKAAFDAGESDVIKVGRDCGYENAVTFRRAFFRAYAVTPHQYVQRLEEIRK</sequence>
<organism evidence="6 7">
    <name type="scientific">Candidatus Alectryocaccomicrobium excrementavium</name>
    <dbReference type="NCBI Taxonomy" id="2840668"/>
    <lineage>
        <taxon>Bacteria</taxon>
        <taxon>Bacillati</taxon>
        <taxon>Bacillota</taxon>
        <taxon>Clostridia</taxon>
        <taxon>Candidatus Alectryocaccomicrobium</taxon>
    </lineage>
</organism>
<reference evidence="6" key="2">
    <citation type="journal article" date="2021" name="PeerJ">
        <title>Extensive microbial diversity within the chicken gut microbiome revealed by metagenomics and culture.</title>
        <authorList>
            <person name="Gilroy R."/>
            <person name="Ravi A."/>
            <person name="Getino M."/>
            <person name="Pursley I."/>
            <person name="Horton D.L."/>
            <person name="Alikhan N.F."/>
            <person name="Baker D."/>
            <person name="Gharbi K."/>
            <person name="Hall N."/>
            <person name="Watson M."/>
            <person name="Adriaenssens E.M."/>
            <person name="Foster-Nyarko E."/>
            <person name="Jarju S."/>
            <person name="Secka A."/>
            <person name="Antonio M."/>
            <person name="Oren A."/>
            <person name="Chaudhuri R.R."/>
            <person name="La Ragione R."/>
            <person name="Hildebrand F."/>
            <person name="Pallen M.J."/>
        </authorList>
    </citation>
    <scope>NUCLEOTIDE SEQUENCE</scope>
    <source>
        <strain evidence="6">13766</strain>
    </source>
</reference>
<comment type="caution">
    <text evidence="6">The sequence shown here is derived from an EMBL/GenBank/DDBJ whole genome shotgun (WGS) entry which is preliminary data.</text>
</comment>
<dbReference type="Proteomes" id="UP000824140">
    <property type="component" value="Unassembled WGS sequence"/>
</dbReference>
<evidence type="ECO:0000313" key="7">
    <source>
        <dbReference type="Proteomes" id="UP000824140"/>
    </source>
</evidence>
<name>A0A9D1G297_9FIRM</name>
<gene>
    <name evidence="6" type="ORF">IAA84_12005</name>
</gene>
<dbReference type="EMBL" id="DVJN01000225">
    <property type="protein sequence ID" value="HIS93729.1"/>
    <property type="molecule type" value="Genomic_DNA"/>
</dbReference>
<feature type="transmembrane region" description="Helical" evidence="4">
    <location>
        <begin position="265"/>
        <end position="292"/>
    </location>
</feature>
<dbReference type="GO" id="GO:0003700">
    <property type="term" value="F:DNA-binding transcription factor activity"/>
    <property type="evidence" value="ECO:0007669"/>
    <property type="project" value="InterPro"/>
</dbReference>
<evidence type="ECO:0000256" key="3">
    <source>
        <dbReference type="ARBA" id="ARBA00023163"/>
    </source>
</evidence>
<dbReference type="AlphaFoldDB" id="A0A9D1G297"/>
<dbReference type="PANTHER" id="PTHR43280">
    <property type="entry name" value="ARAC-FAMILY TRANSCRIPTIONAL REGULATOR"/>
    <property type="match status" value="1"/>
</dbReference>
<reference evidence="6" key="1">
    <citation type="submission" date="2020-10" db="EMBL/GenBank/DDBJ databases">
        <authorList>
            <person name="Gilroy R."/>
        </authorList>
    </citation>
    <scope>NUCLEOTIDE SEQUENCE</scope>
    <source>
        <strain evidence="6">13766</strain>
    </source>
</reference>
<evidence type="ECO:0000259" key="5">
    <source>
        <dbReference type="PROSITE" id="PS01124"/>
    </source>
</evidence>